<evidence type="ECO:0000256" key="5">
    <source>
        <dbReference type="ARBA" id="ARBA00023136"/>
    </source>
</evidence>
<evidence type="ECO:0000256" key="3">
    <source>
        <dbReference type="ARBA" id="ARBA00022692"/>
    </source>
</evidence>
<feature type="transmembrane region" description="Helical" evidence="6">
    <location>
        <begin position="252"/>
        <end position="275"/>
    </location>
</feature>
<protein>
    <submittedName>
        <fullName evidence="7">ABC transporter permease</fullName>
    </submittedName>
</protein>
<proteinExistence type="predicted"/>
<evidence type="ECO:0000256" key="1">
    <source>
        <dbReference type="ARBA" id="ARBA00004651"/>
    </source>
</evidence>
<feature type="transmembrane region" description="Helical" evidence="6">
    <location>
        <begin position="201"/>
        <end position="220"/>
    </location>
</feature>
<comment type="subcellular location">
    <subcellularLocation>
        <location evidence="1">Cell membrane</location>
        <topology evidence="1">Multi-pass membrane protein</topology>
    </subcellularLocation>
</comment>
<dbReference type="PANTHER" id="PTHR43370:SF1">
    <property type="entry name" value="GUANOSINE ABC TRANSPORTER PERMEASE PROTEIN NUPQ"/>
    <property type="match status" value="1"/>
</dbReference>
<dbReference type="InterPro" id="IPR001851">
    <property type="entry name" value="ABC_transp_permease"/>
</dbReference>
<name>A0ABZ2RT15_9BACT</name>
<feature type="transmembrane region" description="Helical" evidence="6">
    <location>
        <begin position="287"/>
        <end position="309"/>
    </location>
</feature>
<feature type="transmembrane region" description="Helical" evidence="6">
    <location>
        <begin position="227"/>
        <end position="246"/>
    </location>
</feature>
<dbReference type="Pfam" id="PF02653">
    <property type="entry name" value="BPD_transp_2"/>
    <property type="match status" value="1"/>
</dbReference>
<feature type="transmembrane region" description="Helical" evidence="6">
    <location>
        <begin position="7"/>
        <end position="27"/>
    </location>
</feature>
<evidence type="ECO:0000256" key="2">
    <source>
        <dbReference type="ARBA" id="ARBA00022475"/>
    </source>
</evidence>
<reference evidence="7" key="1">
    <citation type="submission" date="2024-03" db="EMBL/GenBank/DDBJ databases">
        <title>Complete genome sequence of Mycoplasma felifaucium Z921 isolated from the trachea of a cheetah.</title>
        <authorList>
            <person name="Spergser J."/>
        </authorList>
    </citation>
    <scope>NUCLEOTIDE SEQUENCE [LARGE SCALE GENOMIC DNA]</scope>
    <source>
        <strain evidence="7">Z921</strain>
    </source>
</reference>
<feature type="transmembrane region" description="Helical" evidence="6">
    <location>
        <begin position="68"/>
        <end position="93"/>
    </location>
</feature>
<accession>A0ABZ2RT15</accession>
<dbReference type="Proteomes" id="UP001477443">
    <property type="component" value="Chromosome"/>
</dbReference>
<dbReference type="EMBL" id="CP148067">
    <property type="protein sequence ID" value="WXL29246.1"/>
    <property type="molecule type" value="Genomic_DNA"/>
</dbReference>
<gene>
    <name evidence="7" type="ORF">WG617_01175</name>
</gene>
<dbReference type="RefSeq" id="WP_027334674.1">
    <property type="nucleotide sequence ID" value="NZ_CP148067.1"/>
</dbReference>
<keyword evidence="4 6" id="KW-1133">Transmembrane helix</keyword>
<keyword evidence="3 6" id="KW-0812">Transmembrane</keyword>
<evidence type="ECO:0000256" key="4">
    <source>
        <dbReference type="ARBA" id="ARBA00022989"/>
    </source>
</evidence>
<dbReference type="PANTHER" id="PTHR43370">
    <property type="entry name" value="SUGAR ABC TRANSPORTER INTEGRAL MEMBRANE PROTEIN-RELATED"/>
    <property type="match status" value="1"/>
</dbReference>
<evidence type="ECO:0000313" key="8">
    <source>
        <dbReference type="Proteomes" id="UP001477443"/>
    </source>
</evidence>
<feature type="transmembrane region" description="Helical" evidence="6">
    <location>
        <begin position="154"/>
        <end position="172"/>
    </location>
</feature>
<keyword evidence="2" id="KW-1003">Cell membrane</keyword>
<feature type="transmembrane region" description="Helical" evidence="6">
    <location>
        <begin position="33"/>
        <end position="56"/>
    </location>
</feature>
<evidence type="ECO:0000313" key="7">
    <source>
        <dbReference type="EMBL" id="WXL29246.1"/>
    </source>
</evidence>
<evidence type="ECO:0000256" key="6">
    <source>
        <dbReference type="SAM" id="Phobius"/>
    </source>
</evidence>
<keyword evidence="5 6" id="KW-0472">Membrane</keyword>
<organism evidence="7 8">
    <name type="scientific">Mycoplasmopsis felifaucium</name>
    <dbReference type="NCBI Taxonomy" id="35768"/>
    <lineage>
        <taxon>Bacteria</taxon>
        <taxon>Bacillati</taxon>
        <taxon>Mycoplasmatota</taxon>
        <taxon>Mycoplasmoidales</taxon>
        <taxon>Metamycoplasmataceae</taxon>
        <taxon>Mycoplasmopsis</taxon>
    </lineage>
</organism>
<sequence>MQMFSDFTVLVVLYSIILGLGAFAGIFSERAGIINIGIEGIMSMGALGYAIGGGILHKISPGNLTSGWLQFVLFGFAIAFGILFSCLHGFATIKLKSDHTISGVALNILALGVAVVLLNPSLLGDNNKQIPLDVKELVLDLGDRSKTYGFETIISLKLFIFIGLAILAYVLLNKTSWGLRFKAVGENPQAVDVAGLNVYKFKWQGIILTGVFAGVAGGIFAQNLQGAFTGTTLGLGFLALAVMIMGHWNIGYVVLCAIGFSLFQTIGTFAVGSGFRTLTINLFKKDLDVYGPLFQTIPYIFTIVALVAFSKLSPGPAAAGINYDKSKR</sequence>
<dbReference type="CDD" id="cd06580">
    <property type="entry name" value="TM_PBP1_transp_TpRbsC_like"/>
    <property type="match status" value="1"/>
</dbReference>
<keyword evidence="8" id="KW-1185">Reference proteome</keyword>
<feature type="transmembrane region" description="Helical" evidence="6">
    <location>
        <begin position="99"/>
        <end position="118"/>
    </location>
</feature>